<dbReference type="EMBL" id="AHOR02000065">
    <property type="protein sequence ID" value="EMF80061.1"/>
    <property type="molecule type" value="Genomic_DNA"/>
</dbReference>
<protein>
    <submittedName>
        <fullName evidence="1">Uncharacterized protein</fullName>
    </submittedName>
</protein>
<accession>M3GT18</accession>
<comment type="caution">
    <text evidence="1">The sequence shown here is derived from an EMBL/GenBank/DDBJ whole genome shotgun (WGS) entry which is preliminary data.</text>
</comment>
<reference evidence="1 2" key="1">
    <citation type="submission" date="2013-01" db="EMBL/GenBank/DDBJ databases">
        <authorList>
            <person name="Harkins D.M."/>
            <person name="Durkin A.S."/>
            <person name="Brinkac L.M."/>
            <person name="Haft D.H."/>
            <person name="Selengut J.D."/>
            <person name="Sanka R."/>
            <person name="DePew J."/>
            <person name="Purushe J."/>
            <person name="Tulsiani S.M."/>
            <person name="Graham G.C."/>
            <person name="Burns M.-A."/>
            <person name="Dohnt M.F."/>
            <person name="Smythe L.D."/>
            <person name="McKay D.B."/>
            <person name="Craig S.B."/>
            <person name="Vinetz J.M."/>
            <person name="Sutton G.G."/>
            <person name="Nierman W.C."/>
            <person name="Fouts D.E."/>
        </authorList>
    </citation>
    <scope>NUCLEOTIDE SEQUENCE [LARGE SCALE GENOMIC DNA]</scope>
    <source>
        <strain evidence="1 2">LT2116</strain>
    </source>
</reference>
<evidence type="ECO:0000313" key="1">
    <source>
        <dbReference type="EMBL" id="EMF80061.1"/>
    </source>
</evidence>
<dbReference type="Proteomes" id="UP000011770">
    <property type="component" value="Unassembled WGS sequence"/>
</dbReference>
<gene>
    <name evidence="1" type="ORF">LEP1GSC188_4843</name>
</gene>
<proteinExistence type="predicted"/>
<dbReference type="AlphaFoldDB" id="M3GT18"/>
<name>M3GT18_9LEPT</name>
<sequence length="74" mass="8486">MNEYFIYFREPSGFARVFRIRSKSLLGAKQRASRIFSQLSGLLIRAIEIQGAATADPFWVAHRFIGSKKWSSFA</sequence>
<evidence type="ECO:0000313" key="2">
    <source>
        <dbReference type="Proteomes" id="UP000011770"/>
    </source>
</evidence>
<organism evidence="1 2">
    <name type="scientific">Leptospira weilii serovar Topaz str. LT2116</name>
    <dbReference type="NCBI Taxonomy" id="1088540"/>
    <lineage>
        <taxon>Bacteria</taxon>
        <taxon>Pseudomonadati</taxon>
        <taxon>Spirochaetota</taxon>
        <taxon>Spirochaetia</taxon>
        <taxon>Leptospirales</taxon>
        <taxon>Leptospiraceae</taxon>
        <taxon>Leptospira</taxon>
    </lineage>
</organism>